<dbReference type="FunCoup" id="A8QA32">
    <property type="interactions" value="477"/>
</dbReference>
<evidence type="ECO:0000256" key="4">
    <source>
        <dbReference type="ARBA" id="ARBA00068398"/>
    </source>
</evidence>
<feature type="domain" description="CS" evidence="6">
    <location>
        <begin position="31"/>
        <end position="119"/>
    </location>
</feature>
<dbReference type="GO" id="GO:0006457">
    <property type="term" value="P:protein folding"/>
    <property type="evidence" value="ECO:0007669"/>
    <property type="project" value="TreeGrafter"/>
</dbReference>
<feature type="compositionally biased region" description="Basic and acidic residues" evidence="5">
    <location>
        <begin position="15"/>
        <end position="31"/>
    </location>
</feature>
<dbReference type="GeneID" id="5853431"/>
<dbReference type="SUPFAM" id="SSF49764">
    <property type="entry name" value="HSP20-like chaperones"/>
    <property type="match status" value="1"/>
</dbReference>
<dbReference type="PANTHER" id="PTHR12356">
    <property type="entry name" value="NUCLEAR MOVEMENT PROTEIN NUDC"/>
    <property type="match status" value="1"/>
</dbReference>
<dbReference type="RefSeq" id="XP_001729125.1">
    <property type="nucleotide sequence ID" value="XM_001729073.1"/>
</dbReference>
<dbReference type="InterPro" id="IPR037898">
    <property type="entry name" value="NudC_fam"/>
</dbReference>
<dbReference type="STRING" id="425265.A8QA32"/>
<evidence type="ECO:0000256" key="1">
    <source>
        <dbReference type="ARBA" id="ARBA00004496"/>
    </source>
</evidence>
<gene>
    <name evidence="7" type="ORF">MGL_3592</name>
</gene>
<feature type="region of interest" description="Disordered" evidence="5">
    <location>
        <begin position="1"/>
        <end position="32"/>
    </location>
</feature>
<dbReference type="GO" id="GO:0051082">
    <property type="term" value="F:unfolded protein binding"/>
    <property type="evidence" value="ECO:0007669"/>
    <property type="project" value="TreeGrafter"/>
</dbReference>
<comment type="caution">
    <text evidence="7">The sequence shown here is derived from an EMBL/GenBank/DDBJ whole genome shotgun (WGS) entry which is preliminary data.</text>
</comment>
<evidence type="ECO:0000256" key="3">
    <source>
        <dbReference type="ARBA" id="ARBA00059400"/>
    </source>
</evidence>
<dbReference type="KEGG" id="mgl:MGL_3592"/>
<dbReference type="PROSITE" id="PS51203">
    <property type="entry name" value="CS"/>
    <property type="match status" value="1"/>
</dbReference>
<name>A8QA32_MALGO</name>
<dbReference type="Proteomes" id="UP000008837">
    <property type="component" value="Unassembled WGS sequence"/>
</dbReference>
<dbReference type="InterPro" id="IPR008978">
    <property type="entry name" value="HSP20-like_chaperone"/>
</dbReference>
<dbReference type="OMA" id="REECIVE"/>
<keyword evidence="2" id="KW-0963">Cytoplasm</keyword>
<organism evidence="7 8">
    <name type="scientific">Malassezia globosa (strain ATCC MYA-4612 / CBS 7966)</name>
    <name type="common">Dandruff-associated fungus</name>
    <dbReference type="NCBI Taxonomy" id="425265"/>
    <lineage>
        <taxon>Eukaryota</taxon>
        <taxon>Fungi</taxon>
        <taxon>Dikarya</taxon>
        <taxon>Basidiomycota</taxon>
        <taxon>Ustilaginomycotina</taxon>
        <taxon>Malasseziomycetes</taxon>
        <taxon>Malasseziales</taxon>
        <taxon>Malasseziaceae</taxon>
        <taxon>Malassezia</taxon>
    </lineage>
</organism>
<dbReference type="InterPro" id="IPR007052">
    <property type="entry name" value="CS_dom"/>
</dbReference>
<keyword evidence="8" id="KW-1185">Reference proteome</keyword>
<comment type="function">
    <text evidence="3">Required for nuclear movement. May interact between microtubules and nuclei and/or may be involved in the generation of force used to move nuclei during interphase.</text>
</comment>
<accession>A8QA32</accession>
<sequence length="176" mass="20714">MTLSVDEYSKLSPDAQREYDNEERQRERSEQEGLPYRWNQMLDHVEVSIPLPPDVRARQIQVVFKPAWISVKMREECIVEGALFKPIQPDGCTWTIDDAKVLSVHLEKLNQNEWWPHVVTHHPKIDTTKIVPEESKLSDLDGETRAMVEKMMVCTKYYVRTTNTNQIENRQKVQNH</sequence>
<dbReference type="Gene3D" id="2.60.40.790">
    <property type="match status" value="1"/>
</dbReference>
<dbReference type="PANTHER" id="PTHR12356:SF3">
    <property type="entry name" value="NUCLEAR MIGRATION PROTEIN NUDC"/>
    <property type="match status" value="1"/>
</dbReference>
<dbReference type="InParanoid" id="A8QA32"/>
<evidence type="ECO:0000256" key="5">
    <source>
        <dbReference type="SAM" id="MobiDB-lite"/>
    </source>
</evidence>
<reference evidence="7 8" key="1">
    <citation type="journal article" date="2007" name="Proc. Natl. Acad. Sci. U.S.A.">
        <title>Dandruff-associated Malassezia genomes reveal convergent and divergent virulence traits shared with plant and human fungal pathogens.</title>
        <authorList>
            <person name="Xu J."/>
            <person name="Saunders C.W."/>
            <person name="Hu P."/>
            <person name="Grant R.A."/>
            <person name="Boekhout T."/>
            <person name="Kuramae E.E."/>
            <person name="Kronstad J.W."/>
            <person name="Deangelis Y.M."/>
            <person name="Reeder N.L."/>
            <person name="Johnstone K.R."/>
            <person name="Leland M."/>
            <person name="Fieno A.M."/>
            <person name="Begley W.M."/>
            <person name="Sun Y."/>
            <person name="Lacey M.P."/>
            <person name="Chaudhary T."/>
            <person name="Keough T."/>
            <person name="Chu L."/>
            <person name="Sears R."/>
            <person name="Yuan B."/>
            <person name="Dawson T.L.Jr."/>
        </authorList>
    </citation>
    <scope>NUCLEOTIDE SEQUENCE [LARGE SCALE GENOMIC DNA]</scope>
    <source>
        <strain evidence="8">ATCC MYA-4612 / CBS 7966</strain>
    </source>
</reference>
<evidence type="ECO:0000256" key="2">
    <source>
        <dbReference type="ARBA" id="ARBA00022490"/>
    </source>
</evidence>
<protein>
    <recommendedName>
        <fullName evidence="4">Nuclear movement protein nudC</fullName>
    </recommendedName>
</protein>
<dbReference type="CDD" id="cd06467">
    <property type="entry name" value="p23_NUDC_like"/>
    <property type="match status" value="1"/>
</dbReference>
<dbReference type="AlphaFoldDB" id="A8QA32"/>
<dbReference type="FunFam" id="2.60.40.790:FF:000001">
    <property type="entry name" value="Nuclear migration protein nudC"/>
    <property type="match status" value="1"/>
</dbReference>
<dbReference type="Pfam" id="PF04969">
    <property type="entry name" value="CS"/>
    <property type="match status" value="1"/>
</dbReference>
<dbReference type="EMBL" id="AAYY01000014">
    <property type="protein sequence ID" value="EDP41911.1"/>
    <property type="molecule type" value="Genomic_DNA"/>
</dbReference>
<dbReference type="VEuPathDB" id="FungiDB:MGL_3592"/>
<comment type="subcellular location">
    <subcellularLocation>
        <location evidence="1">Cytoplasm</location>
    </subcellularLocation>
</comment>
<evidence type="ECO:0000259" key="6">
    <source>
        <dbReference type="PROSITE" id="PS51203"/>
    </source>
</evidence>
<evidence type="ECO:0000313" key="7">
    <source>
        <dbReference type="EMBL" id="EDP41911.1"/>
    </source>
</evidence>
<dbReference type="OrthoDB" id="416217at2759"/>
<proteinExistence type="predicted"/>
<dbReference type="GO" id="GO:0005737">
    <property type="term" value="C:cytoplasm"/>
    <property type="evidence" value="ECO:0007669"/>
    <property type="project" value="UniProtKB-SubCell"/>
</dbReference>
<evidence type="ECO:0000313" key="8">
    <source>
        <dbReference type="Proteomes" id="UP000008837"/>
    </source>
</evidence>